<name>A0A1Y5U003_9PROT</name>
<dbReference type="InParanoid" id="A0A1Y5U003"/>
<evidence type="ECO:0000313" key="2">
    <source>
        <dbReference type="Proteomes" id="UP000193200"/>
    </source>
</evidence>
<dbReference type="AlphaFoldDB" id="A0A1Y5U003"/>
<gene>
    <name evidence="1" type="ORF">OCH7691_04486</name>
</gene>
<dbReference type="Proteomes" id="UP000193200">
    <property type="component" value="Unassembled WGS sequence"/>
</dbReference>
<keyword evidence="2" id="KW-1185">Reference proteome</keyword>
<accession>A0A1Y5U003</accession>
<dbReference type="EMBL" id="FWFR01000008">
    <property type="protein sequence ID" value="SLN77630.1"/>
    <property type="molecule type" value="Genomic_DNA"/>
</dbReference>
<dbReference type="RefSeq" id="WP_085885816.1">
    <property type="nucleotide sequence ID" value="NZ_FWFR01000008.1"/>
</dbReference>
<protein>
    <submittedName>
        <fullName evidence="1">Uncharacterized protein</fullName>
    </submittedName>
</protein>
<organism evidence="1 2">
    <name type="scientific">Oceanibacterium hippocampi</name>
    <dbReference type="NCBI Taxonomy" id="745714"/>
    <lineage>
        <taxon>Bacteria</taxon>
        <taxon>Pseudomonadati</taxon>
        <taxon>Pseudomonadota</taxon>
        <taxon>Alphaproteobacteria</taxon>
        <taxon>Sneathiellales</taxon>
        <taxon>Sneathiellaceae</taxon>
        <taxon>Oceanibacterium</taxon>
    </lineage>
</organism>
<sequence length="190" mass="18949">MPDPIAISELPAEAAPGTAAILVVVQGGQTSRITAAQLLDLVAGSTALAAGKALIGDGAGKAQPVTLTFEHLDGVAATRNLALGFTAEAVDHGNSGAAPLALDPLAGGLQQVTATGDFTINAPATAKSATMALRIVDDGNPRTITFAGFTVMSAHEDLAGAVLTTTSAKTYIAYVTKIGAFVGLDLARQP</sequence>
<reference evidence="1 2" key="1">
    <citation type="submission" date="2017-03" db="EMBL/GenBank/DDBJ databases">
        <authorList>
            <person name="Afonso C.L."/>
            <person name="Miller P.J."/>
            <person name="Scott M.A."/>
            <person name="Spackman E."/>
            <person name="Goraichik I."/>
            <person name="Dimitrov K.M."/>
            <person name="Suarez D.L."/>
            <person name="Swayne D.E."/>
        </authorList>
    </citation>
    <scope>NUCLEOTIDE SEQUENCE [LARGE SCALE GENOMIC DNA]</scope>
    <source>
        <strain evidence="1 2">CECT 7691</strain>
    </source>
</reference>
<proteinExistence type="predicted"/>
<evidence type="ECO:0000313" key="1">
    <source>
        <dbReference type="EMBL" id="SLN77630.1"/>
    </source>
</evidence>